<dbReference type="AlphaFoldDB" id="B7PTT1"/>
<organism>
    <name type="scientific">Ixodes scapularis</name>
    <name type="common">Black-legged tick</name>
    <name type="synonym">Deer tick</name>
    <dbReference type="NCBI Taxonomy" id="6945"/>
    <lineage>
        <taxon>Eukaryota</taxon>
        <taxon>Metazoa</taxon>
        <taxon>Ecdysozoa</taxon>
        <taxon>Arthropoda</taxon>
        <taxon>Chelicerata</taxon>
        <taxon>Arachnida</taxon>
        <taxon>Acari</taxon>
        <taxon>Parasitiformes</taxon>
        <taxon>Ixodida</taxon>
        <taxon>Ixodoidea</taxon>
        <taxon>Ixodidae</taxon>
        <taxon>Ixodinae</taxon>
        <taxon>Ixodes</taxon>
    </lineage>
</organism>
<evidence type="ECO:0000313" key="2">
    <source>
        <dbReference type="EnsemblMetazoa" id="ISCW024510-PA"/>
    </source>
</evidence>
<dbReference type="PaxDb" id="6945-B7PTT1"/>
<dbReference type="OrthoDB" id="8191210at2759"/>
<evidence type="ECO:0000313" key="1">
    <source>
        <dbReference type="EMBL" id="EEC10003.1"/>
    </source>
</evidence>
<dbReference type="EMBL" id="ABJB010670883">
    <property type="status" value="NOT_ANNOTATED_CDS"/>
    <property type="molecule type" value="Genomic_DNA"/>
</dbReference>
<dbReference type="InParanoid" id="B7PTT1"/>
<accession>B7PTT1</accession>
<dbReference type="EnsemblMetazoa" id="ISCW024510-RA">
    <property type="protein sequence ID" value="ISCW024510-PA"/>
    <property type="gene ID" value="ISCW024510"/>
</dbReference>
<reference evidence="2" key="2">
    <citation type="submission" date="2020-05" db="UniProtKB">
        <authorList>
            <consortium name="EnsemblMetazoa"/>
        </authorList>
    </citation>
    <scope>IDENTIFICATION</scope>
    <source>
        <strain evidence="2">wikel</strain>
    </source>
</reference>
<proteinExistence type="predicted"/>
<protein>
    <submittedName>
        <fullName evidence="1 2">Uncharacterized protein</fullName>
    </submittedName>
</protein>
<dbReference type="VEuPathDB" id="VectorBase:ISCI024510"/>
<dbReference type="Proteomes" id="UP000001555">
    <property type="component" value="Unassembled WGS sequence"/>
</dbReference>
<dbReference type="VEuPathDB" id="VectorBase:ISCW024510"/>
<name>B7PTT1_IXOSC</name>
<gene>
    <name evidence="1" type="ORF">IscW_ISCW024510</name>
</gene>
<dbReference type="VEuPathDB" id="VectorBase:ISCP_005404"/>
<evidence type="ECO:0000313" key="3">
    <source>
        <dbReference type="Proteomes" id="UP000001555"/>
    </source>
</evidence>
<dbReference type="EMBL" id="DS788001">
    <property type="protein sequence ID" value="EEC10003.1"/>
    <property type="molecule type" value="Genomic_DNA"/>
</dbReference>
<dbReference type="HOGENOM" id="CLU_1631235_0_0_1"/>
<feature type="non-terminal residue" evidence="1">
    <location>
        <position position="1"/>
    </location>
</feature>
<reference evidence="1 3" key="1">
    <citation type="submission" date="2008-03" db="EMBL/GenBank/DDBJ databases">
        <title>Annotation of Ixodes scapularis.</title>
        <authorList>
            <consortium name="Ixodes scapularis Genome Project Consortium"/>
            <person name="Caler E."/>
            <person name="Hannick L.I."/>
            <person name="Bidwell S."/>
            <person name="Joardar V."/>
            <person name="Thiagarajan M."/>
            <person name="Amedeo P."/>
            <person name="Galinsky K.J."/>
            <person name="Schobel S."/>
            <person name="Inman J."/>
            <person name="Hostetler J."/>
            <person name="Miller J."/>
            <person name="Hammond M."/>
            <person name="Megy K."/>
            <person name="Lawson D."/>
            <person name="Kodira C."/>
            <person name="Sutton G."/>
            <person name="Meyer J."/>
            <person name="Hill C.A."/>
            <person name="Birren B."/>
            <person name="Nene V."/>
            <person name="Collins F."/>
            <person name="Alarcon-Chaidez F."/>
            <person name="Wikel S."/>
            <person name="Strausberg R."/>
        </authorList>
    </citation>
    <scope>NUCLEOTIDE SEQUENCE [LARGE SCALE GENOMIC DNA]</scope>
    <source>
        <strain evidence="3">Wikel</strain>
        <strain evidence="1">Wikel colony</strain>
    </source>
</reference>
<keyword evidence="3" id="KW-1185">Reference proteome</keyword>
<sequence length="168" mass="18518">FASSEEMALGDDGDTFQYVSIGKVLSNLLQLKTKPGLFIDAHNPNLTDAGYKCYRDFRDGTVYEGLQDVVTDASVMTLFLILYSDEVEIANPLGAKRGVHKLTTVYFTLLNMHPRYRSKLGSVYLVVLAKFKDVVKHGLSAILKPVLDELEELGCQGLTVTVDGVPET</sequence>